<organism evidence="1 2">
    <name type="scientific">Lactobacillus colini</name>
    <dbReference type="NCBI Taxonomy" id="1819254"/>
    <lineage>
        <taxon>Bacteria</taxon>
        <taxon>Bacillati</taxon>
        <taxon>Bacillota</taxon>
        <taxon>Bacilli</taxon>
        <taxon>Lactobacillales</taxon>
        <taxon>Lactobacillaceae</taxon>
        <taxon>Lactobacillus</taxon>
    </lineage>
</organism>
<protein>
    <submittedName>
        <fullName evidence="1">Uncharacterized protein</fullName>
    </submittedName>
</protein>
<proteinExistence type="predicted"/>
<keyword evidence="2" id="KW-1185">Reference proteome</keyword>
<gene>
    <name evidence="1" type="ORF">J2Z60_001560</name>
</gene>
<sequence length="101" mass="11825">MTSEELEYKLYHISNLLVDLCEEHSICTRDYFLIKYNLTSQESSIIDNIFKHIVDNGKAVKLNDFRKMVNSSLNAEFSKKAIEELIIAYRDYFPKAVNQIV</sequence>
<dbReference type="EMBL" id="JAGGLU010000009">
    <property type="protein sequence ID" value="MBP2058381.1"/>
    <property type="molecule type" value="Genomic_DNA"/>
</dbReference>
<name>A0ABS4MGD5_9LACO</name>
<comment type="caution">
    <text evidence="1">The sequence shown here is derived from an EMBL/GenBank/DDBJ whole genome shotgun (WGS) entry which is preliminary data.</text>
</comment>
<evidence type="ECO:0000313" key="1">
    <source>
        <dbReference type="EMBL" id="MBP2058381.1"/>
    </source>
</evidence>
<dbReference type="Proteomes" id="UP001519292">
    <property type="component" value="Unassembled WGS sequence"/>
</dbReference>
<reference evidence="1 2" key="1">
    <citation type="submission" date="2021-03" db="EMBL/GenBank/DDBJ databases">
        <title>Genomic Encyclopedia of Type Strains, Phase IV (KMG-IV): sequencing the most valuable type-strain genomes for metagenomic binning, comparative biology and taxonomic classification.</title>
        <authorList>
            <person name="Goeker M."/>
        </authorList>
    </citation>
    <scope>NUCLEOTIDE SEQUENCE [LARGE SCALE GENOMIC DNA]</scope>
    <source>
        <strain evidence="1 2">DSM 101872</strain>
    </source>
</reference>
<accession>A0ABS4MGD5</accession>
<evidence type="ECO:0000313" key="2">
    <source>
        <dbReference type="Proteomes" id="UP001519292"/>
    </source>
</evidence>
<dbReference type="RefSeq" id="WP_209687122.1">
    <property type="nucleotide sequence ID" value="NZ_JAGGLU010000009.1"/>
</dbReference>